<gene>
    <name evidence="1" type="ORF">E4635_15400</name>
</gene>
<dbReference type="RefSeq" id="WP_135527599.1">
    <property type="nucleotide sequence ID" value="NZ_SRLH01000010.1"/>
</dbReference>
<accession>A0A4Z0L5Y0</accession>
<dbReference type="Proteomes" id="UP000297407">
    <property type="component" value="Unassembled WGS sequence"/>
</dbReference>
<protein>
    <submittedName>
        <fullName evidence="1">Uncharacterized protein</fullName>
    </submittedName>
</protein>
<proteinExistence type="predicted"/>
<name>A0A4Z0L5Y0_9FLAO</name>
<organism evidence="1 2">
    <name type="scientific">Flavobacterium humi</name>
    <dbReference type="NCBI Taxonomy" id="2562683"/>
    <lineage>
        <taxon>Bacteria</taxon>
        <taxon>Pseudomonadati</taxon>
        <taxon>Bacteroidota</taxon>
        <taxon>Flavobacteriia</taxon>
        <taxon>Flavobacteriales</taxon>
        <taxon>Flavobacteriaceae</taxon>
        <taxon>Flavobacterium</taxon>
    </lineage>
</organism>
<comment type="caution">
    <text evidence="1">The sequence shown here is derived from an EMBL/GenBank/DDBJ whole genome shotgun (WGS) entry which is preliminary data.</text>
</comment>
<evidence type="ECO:0000313" key="2">
    <source>
        <dbReference type="Proteomes" id="UP000297407"/>
    </source>
</evidence>
<keyword evidence="2" id="KW-1185">Reference proteome</keyword>
<dbReference type="EMBL" id="SRLH01000010">
    <property type="protein sequence ID" value="TGD56566.1"/>
    <property type="molecule type" value="Genomic_DNA"/>
</dbReference>
<dbReference type="AlphaFoldDB" id="A0A4Z0L5Y0"/>
<sequence>MPKVFRPHPESFKNTFCVFREVAVSEVANREPDFTSSSGSRYFYTEKGMYRLANHWGRLANSKWRLVSQMESEGKIKLGYANWSEFYPDNDIEKLYYLEADFEKGTILYQHKNNPEYDGKAVLWDTSETKKRLRQARNILTLTNWASYFENDAIEMLRKTIITELIYTRKTLDEIKRDAQ</sequence>
<evidence type="ECO:0000313" key="1">
    <source>
        <dbReference type="EMBL" id="TGD56566.1"/>
    </source>
</evidence>
<reference evidence="1 2" key="1">
    <citation type="submission" date="2019-04" db="EMBL/GenBank/DDBJ databases">
        <title>Flavobacterium sp. strain DS2-A Genome sequencing and assembly.</title>
        <authorList>
            <person name="Kim I."/>
        </authorList>
    </citation>
    <scope>NUCLEOTIDE SEQUENCE [LARGE SCALE GENOMIC DNA]</scope>
    <source>
        <strain evidence="1 2">DS2-A</strain>
    </source>
</reference>
<dbReference type="OrthoDB" id="1187827at2"/>